<reference evidence="6" key="1">
    <citation type="submission" date="2021-01" db="EMBL/GenBank/DDBJ databases">
        <authorList>
            <consortium name="Genoscope - CEA"/>
            <person name="William W."/>
        </authorList>
    </citation>
    <scope>NUCLEOTIDE SEQUENCE</scope>
</reference>
<protein>
    <recommendedName>
        <fullName evidence="5">CRC domain-containing protein</fullName>
    </recommendedName>
</protein>
<keyword evidence="4" id="KW-0812">Transmembrane</keyword>
<evidence type="ECO:0000259" key="5">
    <source>
        <dbReference type="PROSITE" id="PS51634"/>
    </source>
</evidence>
<dbReference type="PANTHER" id="PTHR12446">
    <property type="entry name" value="TESMIN/TSO1-RELATED"/>
    <property type="match status" value="1"/>
</dbReference>
<dbReference type="InterPro" id="IPR028307">
    <property type="entry name" value="Lin-54_fam"/>
</dbReference>
<dbReference type="Pfam" id="PF03638">
    <property type="entry name" value="TCR"/>
    <property type="match status" value="2"/>
</dbReference>
<keyword evidence="7" id="KW-1185">Reference proteome</keyword>
<sequence>MFTRLQMINPGCDTIFNDQETNENLNFLTQPIKKIFLSNELTIPQINSINQINLTKQFRIEIILEFSIIINNSKCHLIINKLMQIYQYQLTIRVCIIILYIYNIIHNIIIQIQISYIKTQFILLFYNRNQEHKPCNCKKSKCLKLYCDCFAIGKLCSSKCNCCGCFNNTSNLLERNSFIQKMIERNPQVFNQKVQEVESKMTHTKGCNCRKSGCQKKYCECYQMGIECSDNCKCDGCLNCSSNTFTKQQDTSQYSLNRKLNF</sequence>
<dbReference type="InterPro" id="IPR005172">
    <property type="entry name" value="CRC"/>
</dbReference>
<evidence type="ECO:0000313" key="7">
    <source>
        <dbReference type="Proteomes" id="UP000689195"/>
    </source>
</evidence>
<dbReference type="Proteomes" id="UP000689195">
    <property type="component" value="Unassembled WGS sequence"/>
</dbReference>
<comment type="subcellular location">
    <subcellularLocation>
        <location evidence="1">Nucleus</location>
    </subcellularLocation>
</comment>
<dbReference type="PROSITE" id="PS51634">
    <property type="entry name" value="CRC"/>
    <property type="match status" value="1"/>
</dbReference>
<dbReference type="OrthoDB" id="6283463at2759"/>
<keyword evidence="4" id="KW-1133">Transmembrane helix</keyword>
<dbReference type="EMBL" id="CAJJDO010000129">
    <property type="protein sequence ID" value="CAD8201807.1"/>
    <property type="molecule type" value="Genomic_DNA"/>
</dbReference>
<evidence type="ECO:0000256" key="3">
    <source>
        <dbReference type="ARBA" id="ARBA00023242"/>
    </source>
</evidence>
<organism evidence="6 7">
    <name type="scientific">Paramecium pentaurelia</name>
    <dbReference type="NCBI Taxonomy" id="43138"/>
    <lineage>
        <taxon>Eukaryota</taxon>
        <taxon>Sar</taxon>
        <taxon>Alveolata</taxon>
        <taxon>Ciliophora</taxon>
        <taxon>Intramacronucleata</taxon>
        <taxon>Oligohymenophorea</taxon>
        <taxon>Peniculida</taxon>
        <taxon>Parameciidae</taxon>
        <taxon>Paramecium</taxon>
    </lineage>
</organism>
<evidence type="ECO:0000313" key="6">
    <source>
        <dbReference type="EMBL" id="CAD8201807.1"/>
    </source>
</evidence>
<keyword evidence="4" id="KW-0472">Membrane</keyword>
<name>A0A8S1XLW3_9CILI</name>
<comment type="similarity">
    <text evidence="2">Belongs to the lin-54 family.</text>
</comment>
<comment type="caution">
    <text evidence="6">The sequence shown here is derived from an EMBL/GenBank/DDBJ whole genome shotgun (WGS) entry which is preliminary data.</text>
</comment>
<evidence type="ECO:0000256" key="4">
    <source>
        <dbReference type="SAM" id="Phobius"/>
    </source>
</evidence>
<proteinExistence type="inferred from homology"/>
<feature type="domain" description="CRC" evidence="5">
    <location>
        <begin position="131"/>
        <end position="242"/>
    </location>
</feature>
<dbReference type="GO" id="GO:0005634">
    <property type="term" value="C:nucleus"/>
    <property type="evidence" value="ECO:0007669"/>
    <property type="project" value="UniProtKB-SubCell"/>
</dbReference>
<dbReference type="SMART" id="SM01114">
    <property type="entry name" value="CXC"/>
    <property type="match status" value="2"/>
</dbReference>
<keyword evidence="3" id="KW-0539">Nucleus</keyword>
<evidence type="ECO:0000256" key="2">
    <source>
        <dbReference type="ARBA" id="ARBA00007267"/>
    </source>
</evidence>
<dbReference type="GO" id="GO:0006355">
    <property type="term" value="P:regulation of DNA-templated transcription"/>
    <property type="evidence" value="ECO:0007669"/>
    <property type="project" value="TreeGrafter"/>
</dbReference>
<dbReference type="AlphaFoldDB" id="A0A8S1XLW3"/>
<gene>
    <name evidence="6" type="ORF">PPENT_87.1.T1290035</name>
</gene>
<feature type="transmembrane region" description="Helical" evidence="4">
    <location>
        <begin position="90"/>
        <end position="110"/>
    </location>
</feature>
<dbReference type="PANTHER" id="PTHR12446:SF34">
    <property type="entry name" value="PROTEIN LIN-54 HOMOLOG"/>
    <property type="match status" value="1"/>
</dbReference>
<evidence type="ECO:0000256" key="1">
    <source>
        <dbReference type="ARBA" id="ARBA00004123"/>
    </source>
</evidence>
<accession>A0A8S1XLW3</accession>
<dbReference type="InterPro" id="IPR033467">
    <property type="entry name" value="Tesmin/TSO1-like_CXC"/>
</dbReference>